<organism evidence="7">
    <name type="scientific">Oryza barthii</name>
    <dbReference type="NCBI Taxonomy" id="65489"/>
    <lineage>
        <taxon>Eukaryota</taxon>
        <taxon>Viridiplantae</taxon>
        <taxon>Streptophyta</taxon>
        <taxon>Embryophyta</taxon>
        <taxon>Tracheophyta</taxon>
        <taxon>Spermatophyta</taxon>
        <taxon>Magnoliopsida</taxon>
        <taxon>Liliopsida</taxon>
        <taxon>Poales</taxon>
        <taxon>Poaceae</taxon>
        <taxon>BOP clade</taxon>
        <taxon>Oryzoideae</taxon>
        <taxon>Oryzeae</taxon>
        <taxon>Oryzinae</taxon>
        <taxon>Oryza</taxon>
    </lineage>
</organism>
<evidence type="ECO:0000313" key="8">
    <source>
        <dbReference type="Proteomes" id="UP000026960"/>
    </source>
</evidence>
<dbReference type="GO" id="GO:0072659">
    <property type="term" value="P:protein localization to plasma membrane"/>
    <property type="evidence" value="ECO:0007669"/>
    <property type="project" value="TreeGrafter"/>
</dbReference>
<dbReference type="PaxDb" id="65489-OBART03G32320.1"/>
<dbReference type="EnsemblPlants" id="OBART03G32320.1">
    <property type="protein sequence ID" value="OBART03G32320.1"/>
    <property type="gene ID" value="OBART03G32320"/>
</dbReference>
<evidence type="ECO:0000256" key="5">
    <source>
        <dbReference type="ARBA" id="ARBA00023136"/>
    </source>
</evidence>
<keyword evidence="3" id="KW-1003">Cell membrane</keyword>
<dbReference type="GO" id="GO:0005829">
    <property type="term" value="C:cytosol"/>
    <property type="evidence" value="ECO:0007669"/>
    <property type="project" value="UniProtKB-SubCell"/>
</dbReference>
<dbReference type="eggNOG" id="KOG4688">
    <property type="taxonomic scope" value="Eukaryota"/>
</dbReference>
<dbReference type="PANTHER" id="PTHR31220:SF10">
    <property type="entry name" value="HYCCIN"/>
    <property type="match status" value="1"/>
</dbReference>
<dbReference type="HOGENOM" id="CLU_047183_1_0_1"/>
<comment type="subcellular location">
    <subcellularLocation>
        <location evidence="1">Cell membrane</location>
    </subcellularLocation>
    <subcellularLocation>
        <location evidence="2">Cytoplasm</location>
        <location evidence="2">Cytosol</location>
    </subcellularLocation>
</comment>
<evidence type="ECO:0000256" key="1">
    <source>
        <dbReference type="ARBA" id="ARBA00004236"/>
    </source>
</evidence>
<evidence type="ECO:0000256" key="4">
    <source>
        <dbReference type="ARBA" id="ARBA00022490"/>
    </source>
</evidence>
<reference evidence="7" key="1">
    <citation type="journal article" date="2009" name="Rice">
        <title>De Novo Next Generation Sequencing of Plant Genomes.</title>
        <authorList>
            <person name="Rounsley S."/>
            <person name="Marri P.R."/>
            <person name="Yu Y."/>
            <person name="He R."/>
            <person name="Sisneros N."/>
            <person name="Goicoechea J.L."/>
            <person name="Lee S.J."/>
            <person name="Angelova A."/>
            <person name="Kudrna D."/>
            <person name="Luo M."/>
            <person name="Affourtit J."/>
            <person name="Desany B."/>
            <person name="Knight J."/>
            <person name="Niazi F."/>
            <person name="Egholm M."/>
            <person name="Wing R.A."/>
        </authorList>
    </citation>
    <scope>NUCLEOTIDE SEQUENCE [LARGE SCALE GENOMIC DNA]</scope>
    <source>
        <strain evidence="7">cv. IRGC 105608</strain>
    </source>
</reference>
<dbReference type="GO" id="GO:0005886">
    <property type="term" value="C:plasma membrane"/>
    <property type="evidence" value="ECO:0007669"/>
    <property type="project" value="UniProtKB-SubCell"/>
</dbReference>
<evidence type="ECO:0000256" key="3">
    <source>
        <dbReference type="ARBA" id="ARBA00022475"/>
    </source>
</evidence>
<protein>
    <recommendedName>
        <fullName evidence="9">Hyccin</fullName>
    </recommendedName>
</protein>
<evidence type="ECO:0000256" key="6">
    <source>
        <dbReference type="ARBA" id="ARBA00034482"/>
    </source>
</evidence>
<proteinExistence type="inferred from homology"/>
<accession>A0A0D3FND5</accession>
<name>A0A0D3FND5_9ORYZ</name>
<keyword evidence="5" id="KW-0472">Membrane</keyword>
<reference evidence="7" key="2">
    <citation type="submission" date="2015-03" db="UniProtKB">
        <authorList>
            <consortium name="EnsemblPlants"/>
        </authorList>
    </citation>
    <scope>IDENTIFICATION</scope>
</reference>
<keyword evidence="8" id="KW-1185">Reference proteome</keyword>
<sequence>MTSDASPQPIQSAKSAVESLAAVLGAALPGTLASADDPANALLHDAGVARAVVGRLRREGSGAGNDGLCRWLYDAFQSNLPEIQLAVLRFVPALAGVYMSRAVSRKPLAGFEAVLLALYAHAAAQRGSGEAETVSLPNLANPSVYHDAKVPPKTKAAELDVAVLSPALEPHGTMRATRRARIVGAVLELYHGKLAIMPLSSKMEFCEFCVAWTGNRSKLDDKPRVAAASEPAAAEEKLRRVPLPWELFQPVLRIVAHCLLGPTNSDELKTQATRAAECMYWRAAETMDARSVLAARSLVRLSQMTEEPIPEPSFSGAVETNMAELEAMRANILSNKN</sequence>
<dbReference type="Proteomes" id="UP000026960">
    <property type="component" value="Chromosome 3"/>
</dbReference>
<dbReference type="GO" id="GO:0046854">
    <property type="term" value="P:phosphatidylinositol phosphate biosynthetic process"/>
    <property type="evidence" value="ECO:0007669"/>
    <property type="project" value="TreeGrafter"/>
</dbReference>
<dbReference type="Gramene" id="OBART03G32320.1">
    <property type="protein sequence ID" value="OBART03G32320.1"/>
    <property type="gene ID" value="OBART03G32320"/>
</dbReference>
<dbReference type="Pfam" id="PF09790">
    <property type="entry name" value="Hyccin"/>
    <property type="match status" value="1"/>
</dbReference>
<dbReference type="InterPro" id="IPR018619">
    <property type="entry name" value="Hyccin"/>
</dbReference>
<evidence type="ECO:0000256" key="2">
    <source>
        <dbReference type="ARBA" id="ARBA00004514"/>
    </source>
</evidence>
<dbReference type="PANTHER" id="PTHR31220">
    <property type="entry name" value="HYCCIN RELATED"/>
    <property type="match status" value="1"/>
</dbReference>
<evidence type="ECO:0008006" key="9">
    <source>
        <dbReference type="Google" id="ProtNLM"/>
    </source>
</evidence>
<evidence type="ECO:0000313" key="7">
    <source>
        <dbReference type="EnsemblPlants" id="OBART03G32320.1"/>
    </source>
</evidence>
<dbReference type="AlphaFoldDB" id="A0A0D3FND5"/>
<dbReference type="STRING" id="65489.A0A0D3FND5"/>
<comment type="similarity">
    <text evidence="6">Belongs to the Hyccin family.</text>
</comment>
<keyword evidence="4" id="KW-0963">Cytoplasm</keyword>